<sequence length="91" mass="10487">MEKVVEQPSSKDFFMEFVTRFRFSPSRSRIDRFLIFSSAVTVIMSPRRAYVKNVNACNANIVPLVLDHEVSNAEFRNVIQLLAESMTTQNN</sequence>
<reference evidence="1" key="1">
    <citation type="submission" date="2023-08" db="EMBL/GenBank/DDBJ databases">
        <title>A de novo genome assembly of Solanum verrucosum Schlechtendal, a Mexican diploid species geographically isolated from the other diploid A-genome species in potato relatives.</title>
        <authorList>
            <person name="Hosaka K."/>
        </authorList>
    </citation>
    <scope>NUCLEOTIDE SEQUENCE</scope>
    <source>
        <tissue evidence="1">Young leaves</tissue>
    </source>
</reference>
<dbReference type="Proteomes" id="UP001234989">
    <property type="component" value="Chromosome 7"/>
</dbReference>
<protein>
    <submittedName>
        <fullName evidence="1">Uncharacterized protein</fullName>
    </submittedName>
</protein>
<keyword evidence="2" id="KW-1185">Reference proteome</keyword>
<evidence type="ECO:0000313" key="2">
    <source>
        <dbReference type="Proteomes" id="UP001234989"/>
    </source>
</evidence>
<gene>
    <name evidence="1" type="ORF">MTR67_031516</name>
</gene>
<dbReference type="AlphaFoldDB" id="A0AAF0ZDW7"/>
<accession>A0AAF0ZDW7</accession>
<organism evidence="1 2">
    <name type="scientific">Solanum verrucosum</name>
    <dbReference type="NCBI Taxonomy" id="315347"/>
    <lineage>
        <taxon>Eukaryota</taxon>
        <taxon>Viridiplantae</taxon>
        <taxon>Streptophyta</taxon>
        <taxon>Embryophyta</taxon>
        <taxon>Tracheophyta</taxon>
        <taxon>Spermatophyta</taxon>
        <taxon>Magnoliopsida</taxon>
        <taxon>eudicotyledons</taxon>
        <taxon>Gunneridae</taxon>
        <taxon>Pentapetalae</taxon>
        <taxon>asterids</taxon>
        <taxon>lamiids</taxon>
        <taxon>Solanales</taxon>
        <taxon>Solanaceae</taxon>
        <taxon>Solanoideae</taxon>
        <taxon>Solaneae</taxon>
        <taxon>Solanum</taxon>
    </lineage>
</organism>
<proteinExistence type="predicted"/>
<name>A0AAF0ZDW7_SOLVR</name>
<evidence type="ECO:0000313" key="1">
    <source>
        <dbReference type="EMBL" id="WMV38131.1"/>
    </source>
</evidence>
<dbReference type="EMBL" id="CP133618">
    <property type="protein sequence ID" value="WMV38131.1"/>
    <property type="molecule type" value="Genomic_DNA"/>
</dbReference>